<dbReference type="AlphaFoldDB" id="A0A6N4VBG8"/>
<dbReference type="Proteomes" id="UP000466785">
    <property type="component" value="Chromosome"/>
</dbReference>
<evidence type="ECO:0000313" key="2">
    <source>
        <dbReference type="EMBL" id="BBX51974.1"/>
    </source>
</evidence>
<feature type="transmembrane region" description="Helical" evidence="1">
    <location>
        <begin position="57"/>
        <end position="76"/>
    </location>
</feature>
<feature type="transmembrane region" description="Helical" evidence="1">
    <location>
        <begin position="83"/>
        <end position="107"/>
    </location>
</feature>
<dbReference type="KEGG" id="mpof:MPOR_30000"/>
<feature type="transmembrane region" description="Helical" evidence="1">
    <location>
        <begin position="518"/>
        <end position="541"/>
    </location>
</feature>
<feature type="transmembrane region" description="Helical" evidence="1">
    <location>
        <begin position="163"/>
        <end position="183"/>
    </location>
</feature>
<gene>
    <name evidence="2" type="ORF">MPOR_30000</name>
</gene>
<keyword evidence="3" id="KW-1185">Reference proteome</keyword>
<feature type="transmembrane region" description="Helical" evidence="1">
    <location>
        <begin position="221"/>
        <end position="242"/>
    </location>
</feature>
<organism evidence="2 3">
    <name type="scientific">Mycolicibacterium poriferae</name>
    <dbReference type="NCBI Taxonomy" id="39694"/>
    <lineage>
        <taxon>Bacteria</taxon>
        <taxon>Bacillati</taxon>
        <taxon>Actinomycetota</taxon>
        <taxon>Actinomycetes</taxon>
        <taxon>Mycobacteriales</taxon>
        <taxon>Mycobacteriaceae</taxon>
        <taxon>Mycolicibacterium</taxon>
    </lineage>
</organism>
<feature type="transmembrane region" description="Helical" evidence="1">
    <location>
        <begin position="302"/>
        <end position="319"/>
    </location>
</feature>
<feature type="transmembrane region" description="Helical" evidence="1">
    <location>
        <begin position="412"/>
        <end position="437"/>
    </location>
</feature>
<feature type="transmembrane region" description="Helical" evidence="1">
    <location>
        <begin position="346"/>
        <end position="366"/>
    </location>
</feature>
<keyword evidence="1" id="KW-0472">Membrane</keyword>
<dbReference type="EMBL" id="AP022570">
    <property type="protein sequence ID" value="BBX51974.1"/>
    <property type="molecule type" value="Genomic_DNA"/>
</dbReference>
<keyword evidence="1" id="KW-1133">Transmembrane helix</keyword>
<sequence length="734" mass="79171">MTTTVAAQTGDPAPTVAAAGHAVRRLPSMPLRMADLAVLGAAAGVVAMTALPSVIRAGALAVFIALGPGAAVLTWVRIPRRALLSTVPVLGIALVTMVTIAAMWSYRWSPPDILWVQVVAVAGSSAWWYYRRGTSVLEAARRWRWRTVPGVAHRGTSVVRRHFSLLLSGAAVALWAAAVPGLPGVEASYYGLLFSGTGPLLAVSMVLTSWALLVALRDRTLVPAAAAIGAAIVVARVTTFAATDVPLWDWTYKHLAVVDYLMVHGRIMADGTDIYAQWTAFFAVWAWFCEATGLPAMTVAHVFAPVIHVLIAFTVYSAARVVGRSRRTALAAAYLAEIANWVGQDYFAPQAWALVLGFGTLVLLLASPRSRACGVLSVVVFAAMVPTHQLTPFWIVAVASVLCLFKRARPRWAALAMAGVALAYLVLNLEAVLPYGLLSGGSPLDNAASNVLTSGLPAKDFTSAVVRTLSVVVILSAVGCAIWCRRHKRPVFTLAVLAFSSFGLLFGQSYGGEAIFRVYLYALLGCALLIAPALVAALDTAGRGARTVLVRTVAAVGVTAAAVAGLHGYVALWPMIYQTREQVELMDRITDGADVRTRLVMLRLGGMPTRLNASYAEVTLYNHYFDATIGFDLWDYRDPKLPELKAQFPTAEDIKTLDDYAQYDAFRAYVLFSEQSDKAVRYYGDFRPEAADIMKQALRSSPNWTVYYEDGETVVFRTAHDWDVPPQTTAEGAR</sequence>
<feature type="transmembrane region" description="Helical" evidence="1">
    <location>
        <begin position="189"/>
        <end position="214"/>
    </location>
</feature>
<reference evidence="2 3" key="1">
    <citation type="journal article" date="2019" name="Emerg. Microbes Infect.">
        <title>Comprehensive subspecies identification of 175 nontuberculous mycobacteria species based on 7547 genomic profiles.</title>
        <authorList>
            <person name="Matsumoto Y."/>
            <person name="Kinjo T."/>
            <person name="Motooka D."/>
            <person name="Nabeya D."/>
            <person name="Jung N."/>
            <person name="Uechi K."/>
            <person name="Horii T."/>
            <person name="Iida T."/>
            <person name="Fujita J."/>
            <person name="Nakamura S."/>
        </authorList>
    </citation>
    <scope>NUCLEOTIDE SEQUENCE [LARGE SCALE GENOMIC DNA]</scope>
    <source>
        <strain evidence="2 3">JCM 12603</strain>
    </source>
</reference>
<proteinExistence type="predicted"/>
<feature type="transmembrane region" description="Helical" evidence="1">
    <location>
        <begin position="378"/>
        <end position="405"/>
    </location>
</feature>
<feature type="transmembrane region" description="Helical" evidence="1">
    <location>
        <begin position="113"/>
        <end position="130"/>
    </location>
</feature>
<dbReference type="RefSeq" id="WP_235682199.1">
    <property type="nucleotide sequence ID" value="NZ_AP022570.1"/>
</dbReference>
<evidence type="ECO:0000256" key="1">
    <source>
        <dbReference type="SAM" id="Phobius"/>
    </source>
</evidence>
<keyword evidence="1" id="KW-0812">Transmembrane</keyword>
<name>A0A6N4VBG8_9MYCO</name>
<evidence type="ECO:0000313" key="3">
    <source>
        <dbReference type="Proteomes" id="UP000466785"/>
    </source>
</evidence>
<feature type="transmembrane region" description="Helical" evidence="1">
    <location>
        <begin position="553"/>
        <end position="576"/>
    </location>
</feature>
<protein>
    <submittedName>
        <fullName evidence="2">Uncharacterized protein</fullName>
    </submittedName>
</protein>
<feature type="transmembrane region" description="Helical" evidence="1">
    <location>
        <begin position="464"/>
        <end position="484"/>
    </location>
</feature>
<feature type="transmembrane region" description="Helical" evidence="1">
    <location>
        <begin position="33"/>
        <end position="51"/>
    </location>
</feature>
<accession>A0A6N4VBG8</accession>
<feature type="transmembrane region" description="Helical" evidence="1">
    <location>
        <begin position="491"/>
        <end position="512"/>
    </location>
</feature>